<dbReference type="RefSeq" id="WP_371731151.1">
    <property type="nucleotide sequence ID" value="NZ_JBGOOT010000036.1"/>
</dbReference>
<name>A0ABV4MBL8_9VIBR</name>
<dbReference type="EMBL" id="JBGOOT010000036">
    <property type="protein sequence ID" value="MEZ8196919.1"/>
    <property type="molecule type" value="Genomic_DNA"/>
</dbReference>
<keyword evidence="3" id="KW-1185">Reference proteome</keyword>
<proteinExistence type="predicted"/>
<evidence type="ECO:0000256" key="1">
    <source>
        <dbReference type="SAM" id="Phobius"/>
    </source>
</evidence>
<keyword evidence="1" id="KW-0472">Membrane</keyword>
<sequence>MSKLVNMVTCIKGMPKIFAFLHLLLVGTFIPMLFTAFFPWPDANYAFNGESLSYSEFITSWFALGLLVFIIAVIGLCYATSQKKRWSLYGVYAFWCAPFVGGVISTPENPTLPFVFLLLWTFYIVKNKTLKSYYSTVA</sequence>
<organism evidence="2 3">
    <name type="scientific">Vibrio cortegadensis</name>
    <dbReference type="NCBI Taxonomy" id="1328770"/>
    <lineage>
        <taxon>Bacteria</taxon>
        <taxon>Pseudomonadati</taxon>
        <taxon>Pseudomonadota</taxon>
        <taxon>Gammaproteobacteria</taxon>
        <taxon>Vibrionales</taxon>
        <taxon>Vibrionaceae</taxon>
        <taxon>Vibrio</taxon>
    </lineage>
</organism>
<protein>
    <submittedName>
        <fullName evidence="2">Uncharacterized protein</fullName>
    </submittedName>
</protein>
<reference evidence="2 3" key="1">
    <citation type="submission" date="2024-06" db="EMBL/GenBank/DDBJ databases">
        <authorList>
            <person name="Steensen K."/>
            <person name="Seneca J."/>
            <person name="Bartlau N."/>
            <person name="Yu A.X."/>
            <person name="Polz M.F."/>
        </authorList>
    </citation>
    <scope>NUCLEOTIDE SEQUENCE [LARGE SCALE GENOMIC DNA]</scope>
    <source>
        <strain evidence="2 3">FF146</strain>
    </source>
</reference>
<feature type="transmembrane region" description="Helical" evidence="1">
    <location>
        <begin position="86"/>
        <end position="104"/>
    </location>
</feature>
<keyword evidence="1" id="KW-0812">Transmembrane</keyword>
<feature type="transmembrane region" description="Helical" evidence="1">
    <location>
        <begin position="20"/>
        <end position="38"/>
    </location>
</feature>
<evidence type="ECO:0000313" key="3">
    <source>
        <dbReference type="Proteomes" id="UP001569153"/>
    </source>
</evidence>
<evidence type="ECO:0000313" key="2">
    <source>
        <dbReference type="EMBL" id="MEZ8196919.1"/>
    </source>
</evidence>
<gene>
    <name evidence="2" type="ORF">ACED38_18820</name>
</gene>
<dbReference type="Proteomes" id="UP001569153">
    <property type="component" value="Unassembled WGS sequence"/>
</dbReference>
<comment type="caution">
    <text evidence="2">The sequence shown here is derived from an EMBL/GenBank/DDBJ whole genome shotgun (WGS) entry which is preliminary data.</text>
</comment>
<feature type="transmembrane region" description="Helical" evidence="1">
    <location>
        <begin position="110"/>
        <end position="125"/>
    </location>
</feature>
<accession>A0ABV4MBL8</accession>
<keyword evidence="1" id="KW-1133">Transmembrane helix</keyword>
<feature type="transmembrane region" description="Helical" evidence="1">
    <location>
        <begin position="58"/>
        <end position="79"/>
    </location>
</feature>